<dbReference type="Pfam" id="PF07727">
    <property type="entry name" value="RVT_2"/>
    <property type="match status" value="1"/>
</dbReference>
<dbReference type="OrthoDB" id="432073at2759"/>
<dbReference type="Proteomes" id="UP000601435">
    <property type="component" value="Unassembled WGS sequence"/>
</dbReference>
<dbReference type="EMBL" id="CAJNJA010018031">
    <property type="protein sequence ID" value="CAE7413384.1"/>
    <property type="molecule type" value="Genomic_DNA"/>
</dbReference>
<protein>
    <submittedName>
        <fullName evidence="3">RE2 protein</fullName>
    </submittedName>
</protein>
<feature type="non-terminal residue" evidence="3">
    <location>
        <position position="1"/>
    </location>
</feature>
<sequence length="930" mass="104845">KNQIRMAARESFTRTANSEAIRRAELRQVRPSRGPFPVGTYVFYYDAASKQPGPDCWRGIARIVGREGQSTIWLSHRGILIAVSPEHLSLAHDEEVEQRTVVANEHSLVDAMPASGGSGFLDLRQAPRPPEEPERPNETEEKPDEEMPGLSEQGGSTTSVERQASERDARRMRKSSEFFGAKERERRARREPSLLPPPRPVESEPGQSSATPAATAREQAERDDAGLPPLEVPDYDPDLDEYEPERDDYRQARPALTRQLSPIVDDPAAEANEREAKRLRVTSGDEAAHMVTEHFSAFAAASTKNYLKEKAREHYRKHADFYEALAVTEGTFLFSCSRNRFDERYQALAATTAKKGRKEVRLNDLTPEQQNLFTKPGGSDEKEWKAWLGKGACEVLSLEASREIRRTKADLIIPTRWVRTNKNDNLFGAEFLAESRLVVQGFKDRALGQYRRDAPTASATAESICLAICANKRFLLFAKDIKNAYFSGKSMTREIYLEPPKGGLPDVAPGQLLQAKKAIYGFAEAARMFWLALKEHLQEDGWEESRLEPALFYYRVKQVLQGILVTHVDDLEGREVKQHESGNIDVMMRNYALSLKPVPVQRDRRQRLEDPLTEKEMELYQSSAGELGWLARQLRCDLAYENGVAQRANLDARVADLIRLKQFIGAARRGADFHLRFWADVSLKDSVVVHLSDAGHANGTPEHDEKMRYRSVGGYFILLANKGILEGKEVKANILAFNSGQTKRVCRSTLAAEASHLAEAVEAGDWIIVVLEEALTGKVDLRNWPEVIQQRQRVYVTDARSVFDYLQKDATSTSSDKRMAIEGALLRETVRQPGASVRWIDGQQNISDVLTKSGADKEGLKDFLRTGMLGLTQSEANRQLKAKQQEQRAQRKVVKRSNDEARQQQRKQQLQTTIQQLEPDLEDDAGDQPK</sequence>
<feature type="region of interest" description="Disordered" evidence="1">
    <location>
        <begin position="883"/>
        <end position="930"/>
    </location>
</feature>
<organism evidence="3 4">
    <name type="scientific">Symbiodinium necroappetens</name>
    <dbReference type="NCBI Taxonomy" id="1628268"/>
    <lineage>
        <taxon>Eukaryota</taxon>
        <taxon>Sar</taxon>
        <taxon>Alveolata</taxon>
        <taxon>Dinophyceae</taxon>
        <taxon>Suessiales</taxon>
        <taxon>Symbiodiniaceae</taxon>
        <taxon>Symbiodinium</taxon>
    </lineage>
</organism>
<feature type="compositionally biased region" description="Low complexity" evidence="1">
    <location>
        <begin position="906"/>
        <end position="917"/>
    </location>
</feature>
<feature type="compositionally biased region" description="Basic and acidic residues" evidence="1">
    <location>
        <begin position="163"/>
        <end position="192"/>
    </location>
</feature>
<evidence type="ECO:0000313" key="3">
    <source>
        <dbReference type="EMBL" id="CAE7413384.1"/>
    </source>
</evidence>
<evidence type="ECO:0000256" key="1">
    <source>
        <dbReference type="SAM" id="MobiDB-lite"/>
    </source>
</evidence>
<evidence type="ECO:0000259" key="2">
    <source>
        <dbReference type="Pfam" id="PF07727"/>
    </source>
</evidence>
<dbReference type="AlphaFoldDB" id="A0A812R0W1"/>
<keyword evidence="4" id="KW-1185">Reference proteome</keyword>
<feature type="region of interest" description="Disordered" evidence="1">
    <location>
        <begin position="110"/>
        <end position="243"/>
    </location>
</feature>
<accession>A0A812R0W1</accession>
<reference evidence="3" key="1">
    <citation type="submission" date="2021-02" db="EMBL/GenBank/DDBJ databases">
        <authorList>
            <person name="Dougan E. K."/>
            <person name="Rhodes N."/>
            <person name="Thang M."/>
            <person name="Chan C."/>
        </authorList>
    </citation>
    <scope>NUCLEOTIDE SEQUENCE</scope>
</reference>
<feature type="domain" description="Reverse transcriptase Ty1/copia-type" evidence="2">
    <location>
        <begin position="411"/>
        <end position="571"/>
    </location>
</feature>
<dbReference type="InterPro" id="IPR013103">
    <property type="entry name" value="RVT_2"/>
</dbReference>
<comment type="caution">
    <text evidence="3">The sequence shown here is derived from an EMBL/GenBank/DDBJ whole genome shotgun (WGS) entry which is preliminary data.</text>
</comment>
<feature type="compositionally biased region" description="Polar residues" evidence="1">
    <location>
        <begin position="153"/>
        <end position="162"/>
    </location>
</feature>
<evidence type="ECO:0000313" key="4">
    <source>
        <dbReference type="Proteomes" id="UP000601435"/>
    </source>
</evidence>
<feature type="compositionally biased region" description="Basic and acidic residues" evidence="1">
    <location>
        <begin position="129"/>
        <end position="140"/>
    </location>
</feature>
<gene>
    <name evidence="3" type="primary">RE2</name>
    <name evidence="3" type="ORF">SNEC2469_LOCUS11358</name>
</gene>
<name>A0A812R0W1_9DINO</name>
<feature type="compositionally biased region" description="Acidic residues" evidence="1">
    <location>
        <begin position="919"/>
        <end position="930"/>
    </location>
</feature>
<feature type="compositionally biased region" description="Acidic residues" evidence="1">
    <location>
        <begin position="233"/>
        <end position="243"/>
    </location>
</feature>
<proteinExistence type="predicted"/>